<keyword evidence="1" id="KW-0812">Transmembrane</keyword>
<reference evidence="3 4" key="1">
    <citation type="submission" date="2019-06" db="EMBL/GenBank/DDBJ databases">
        <title>Micromonospora ordensis sp. nov., isolated from deep marine sediment.</title>
        <authorList>
            <person name="Veyisoglu A."/>
            <person name="Carro L."/>
            <person name="Klenk H.-P."/>
            <person name="Sahin N."/>
        </authorList>
    </citation>
    <scope>NUCLEOTIDE SEQUENCE [LARGE SCALE GENOMIC DNA]</scope>
    <source>
        <strain evidence="3 4">S2509</strain>
    </source>
</reference>
<gene>
    <name evidence="3" type="ORF">FHG89_07405</name>
</gene>
<feature type="signal peptide" evidence="2">
    <location>
        <begin position="1"/>
        <end position="29"/>
    </location>
</feature>
<name>A0A5C4QWV7_9ACTN</name>
<feature type="transmembrane region" description="Helical" evidence="1">
    <location>
        <begin position="489"/>
        <end position="508"/>
    </location>
</feature>
<dbReference type="EMBL" id="VDFY01000108">
    <property type="protein sequence ID" value="TNH30473.1"/>
    <property type="molecule type" value="Genomic_DNA"/>
</dbReference>
<evidence type="ECO:0000256" key="2">
    <source>
        <dbReference type="SAM" id="SignalP"/>
    </source>
</evidence>
<evidence type="ECO:0000313" key="3">
    <source>
        <dbReference type="EMBL" id="TNH30473.1"/>
    </source>
</evidence>
<keyword evidence="2" id="KW-0732">Signal</keyword>
<dbReference type="AlphaFoldDB" id="A0A5C4QWV7"/>
<dbReference type="InterPro" id="IPR006311">
    <property type="entry name" value="TAT_signal"/>
</dbReference>
<evidence type="ECO:0000313" key="4">
    <source>
        <dbReference type="Proteomes" id="UP000306145"/>
    </source>
</evidence>
<accession>A0A5C4QWV7</accession>
<proteinExistence type="predicted"/>
<evidence type="ECO:0000256" key="1">
    <source>
        <dbReference type="SAM" id="Phobius"/>
    </source>
</evidence>
<keyword evidence="1" id="KW-0472">Membrane</keyword>
<keyword evidence="4" id="KW-1185">Reference proteome</keyword>
<organism evidence="3 4">
    <name type="scientific">Micromonospora orduensis</name>
    <dbReference type="NCBI Taxonomy" id="1420891"/>
    <lineage>
        <taxon>Bacteria</taxon>
        <taxon>Bacillati</taxon>
        <taxon>Actinomycetota</taxon>
        <taxon>Actinomycetes</taxon>
        <taxon>Micromonosporales</taxon>
        <taxon>Micromonosporaceae</taxon>
        <taxon>Micromonospora</taxon>
    </lineage>
</organism>
<dbReference type="Proteomes" id="UP000306145">
    <property type="component" value="Unassembled WGS sequence"/>
</dbReference>
<feature type="chain" id="PRO_5039408347" evidence="2">
    <location>
        <begin position="30"/>
        <end position="517"/>
    </location>
</feature>
<dbReference type="PROSITE" id="PS51318">
    <property type="entry name" value="TAT"/>
    <property type="match status" value="1"/>
</dbReference>
<dbReference type="NCBIfam" id="TIGR01167">
    <property type="entry name" value="LPXTG_anchor"/>
    <property type="match status" value="1"/>
</dbReference>
<sequence length="517" mass="53656">MLTHSTRRWLAGLGVAGAFVAASASPALAAPAAEFDMYFEDVTVAADSPGVVRSPSLYSSESTVLNEVSVRYDYGSLAGKIALAGERADECAADGEGVLLCRESFPIAVDELYGGFLGSVVIAPTDKAANGDTGALKISIKAANKQIADYTSRIRIGEGVDLAGGPDTTVTAAPGGKFQAPLTVLNAGTTEVDGVVVMFDSDYGIRTKERFDNCLYVEDFLLACEFDEKIPAGQGVTAALNYELATDTYAPGREYSNAWFMTPADFEDLLGVREEAGAEKARRGTGRTLSLEAVPSKQRRAVQTDTDPNNNFSGLTVDVTGKNGADLEAIGATLTGKKGAVLTVPLGFRNNGPATLDHLRSGSDVTFVDVTVPKGTTAVEVPFECAPRTGNDAEWDEAGTPGAAAYRCYPGPFAPAGEELTGEFTFRIDKVIANATGTVKVNVPCECEGGFYEDLKPANDTAKILVNAAGGQGGGDGGALPITGQSTGLIAGIGALLLAAGVGGFLVAKRRRTRFVA</sequence>
<dbReference type="OrthoDB" id="3967140at2"/>
<dbReference type="RefSeq" id="WP_139583618.1">
    <property type="nucleotide sequence ID" value="NZ_VDFY01000108.1"/>
</dbReference>
<protein>
    <submittedName>
        <fullName evidence="3">LPXTG cell wall anchor domain-containing protein</fullName>
    </submittedName>
</protein>
<comment type="caution">
    <text evidence="3">The sequence shown here is derived from an EMBL/GenBank/DDBJ whole genome shotgun (WGS) entry which is preliminary data.</text>
</comment>
<keyword evidence="1" id="KW-1133">Transmembrane helix</keyword>